<organism evidence="2 3">
    <name type="scientific">Rugosimonospora acidiphila</name>
    <dbReference type="NCBI Taxonomy" id="556531"/>
    <lineage>
        <taxon>Bacteria</taxon>
        <taxon>Bacillati</taxon>
        <taxon>Actinomycetota</taxon>
        <taxon>Actinomycetes</taxon>
        <taxon>Micromonosporales</taxon>
        <taxon>Micromonosporaceae</taxon>
        <taxon>Rugosimonospora</taxon>
    </lineage>
</organism>
<protein>
    <submittedName>
        <fullName evidence="2">DegV family protein</fullName>
    </submittedName>
</protein>
<accession>A0ABP9RQU0</accession>
<dbReference type="Proteomes" id="UP001501570">
    <property type="component" value="Unassembled WGS sequence"/>
</dbReference>
<evidence type="ECO:0000256" key="1">
    <source>
        <dbReference type="ARBA" id="ARBA00023121"/>
    </source>
</evidence>
<proteinExistence type="predicted"/>
<comment type="caution">
    <text evidence="2">The sequence shown here is derived from an EMBL/GenBank/DDBJ whole genome shotgun (WGS) entry which is preliminary data.</text>
</comment>
<dbReference type="SUPFAM" id="SSF82549">
    <property type="entry name" value="DAK1/DegV-like"/>
    <property type="match status" value="1"/>
</dbReference>
<dbReference type="PANTHER" id="PTHR33434">
    <property type="entry name" value="DEGV DOMAIN-CONTAINING PROTEIN DR_1986-RELATED"/>
    <property type="match status" value="1"/>
</dbReference>
<dbReference type="PANTHER" id="PTHR33434:SF2">
    <property type="entry name" value="FATTY ACID-BINDING PROTEIN TM_1468"/>
    <property type="match status" value="1"/>
</dbReference>
<keyword evidence="3" id="KW-1185">Reference proteome</keyword>
<sequence length="306" mass="31508">MLGAWRRVIGRAATVAAVPVRIGYRAGMSIAVVTDSTACLPAELVARDGLTVVPLIVAIGGMQGREGIDVSSADVARALTARRLAVTTSRPSPAELAEVYQGLLAGGATGIVSVHLSAKLSGTYDAAVLAAASHPGRVEVVDSRSTGMGLGFPALHARGDDPVEARDAALAAVGRTTTLFYVDTLEYLRRGGRIGPASALLGTALSVKPILHMVDGEIVVRDKVRTATRAMGRLVDLAAEAAGLSDVDIAVHHLAAPERAAELLAALTDRLGTRIRTRYQTEIGAAIGAHVGPGTVSVVVHTRSTV</sequence>
<dbReference type="EMBL" id="BAABJQ010000006">
    <property type="protein sequence ID" value="GAA5184926.1"/>
    <property type="molecule type" value="Genomic_DNA"/>
</dbReference>
<dbReference type="InterPro" id="IPR050270">
    <property type="entry name" value="DegV_domain_contain"/>
</dbReference>
<dbReference type="Gene3D" id="3.40.50.10170">
    <property type="match status" value="1"/>
</dbReference>
<dbReference type="InterPro" id="IPR003797">
    <property type="entry name" value="DegV"/>
</dbReference>
<keyword evidence="1" id="KW-0446">Lipid-binding</keyword>
<dbReference type="PROSITE" id="PS51482">
    <property type="entry name" value="DEGV"/>
    <property type="match status" value="1"/>
</dbReference>
<gene>
    <name evidence="2" type="ORF">GCM10023322_27590</name>
</gene>
<dbReference type="Pfam" id="PF02645">
    <property type="entry name" value="DegV"/>
    <property type="match status" value="1"/>
</dbReference>
<dbReference type="NCBIfam" id="TIGR00762">
    <property type="entry name" value="DegV"/>
    <property type="match status" value="1"/>
</dbReference>
<reference evidence="3" key="1">
    <citation type="journal article" date="2019" name="Int. J. Syst. Evol. Microbiol.">
        <title>The Global Catalogue of Microorganisms (GCM) 10K type strain sequencing project: providing services to taxonomists for standard genome sequencing and annotation.</title>
        <authorList>
            <consortium name="The Broad Institute Genomics Platform"/>
            <consortium name="The Broad Institute Genome Sequencing Center for Infectious Disease"/>
            <person name="Wu L."/>
            <person name="Ma J."/>
        </authorList>
    </citation>
    <scope>NUCLEOTIDE SEQUENCE [LARGE SCALE GENOMIC DNA]</scope>
    <source>
        <strain evidence="3">JCM 18304</strain>
    </source>
</reference>
<dbReference type="Gene3D" id="3.30.1180.10">
    <property type="match status" value="1"/>
</dbReference>
<evidence type="ECO:0000313" key="2">
    <source>
        <dbReference type="EMBL" id="GAA5184926.1"/>
    </source>
</evidence>
<name>A0ABP9RQU0_9ACTN</name>
<evidence type="ECO:0000313" key="3">
    <source>
        <dbReference type="Proteomes" id="UP001501570"/>
    </source>
</evidence>
<dbReference type="InterPro" id="IPR043168">
    <property type="entry name" value="DegV_C"/>
</dbReference>